<dbReference type="PANTHER" id="PTHR32183:SF6">
    <property type="entry name" value="CYSTEINE SULFINATE DESULFINASE_CYSTEINE DESULFURASE AND RELATED ENZYMES"/>
    <property type="match status" value="1"/>
</dbReference>
<evidence type="ECO:0000256" key="3">
    <source>
        <dbReference type="ARBA" id="ARBA00022679"/>
    </source>
</evidence>
<evidence type="ECO:0000313" key="7">
    <source>
        <dbReference type="Proteomes" id="UP000184073"/>
    </source>
</evidence>
<feature type="region of interest" description="Disordered" evidence="5">
    <location>
        <begin position="1"/>
        <end position="23"/>
    </location>
</feature>
<dbReference type="CDD" id="cd02440">
    <property type="entry name" value="AdoMet_MTases"/>
    <property type="match status" value="1"/>
</dbReference>
<proteinExistence type="predicted"/>
<dbReference type="InterPro" id="IPR008854">
    <property type="entry name" value="TPMT"/>
</dbReference>
<reference evidence="7" key="1">
    <citation type="journal article" date="2017" name="Genome Biol.">
        <title>Comparative genomics reveals high biological diversity and specific adaptations in the industrially and medically important fungal genus Aspergillus.</title>
        <authorList>
            <person name="de Vries R.P."/>
            <person name="Riley R."/>
            <person name="Wiebenga A."/>
            <person name="Aguilar-Osorio G."/>
            <person name="Amillis S."/>
            <person name="Uchima C.A."/>
            <person name="Anderluh G."/>
            <person name="Asadollahi M."/>
            <person name="Askin M."/>
            <person name="Barry K."/>
            <person name="Battaglia E."/>
            <person name="Bayram O."/>
            <person name="Benocci T."/>
            <person name="Braus-Stromeyer S.A."/>
            <person name="Caldana C."/>
            <person name="Canovas D."/>
            <person name="Cerqueira G.C."/>
            <person name="Chen F."/>
            <person name="Chen W."/>
            <person name="Choi C."/>
            <person name="Clum A."/>
            <person name="Dos Santos R.A."/>
            <person name="Damasio A.R."/>
            <person name="Diallinas G."/>
            <person name="Emri T."/>
            <person name="Fekete E."/>
            <person name="Flipphi M."/>
            <person name="Freyberg S."/>
            <person name="Gallo A."/>
            <person name="Gournas C."/>
            <person name="Habgood R."/>
            <person name="Hainaut M."/>
            <person name="Harispe M.L."/>
            <person name="Henrissat B."/>
            <person name="Hilden K.S."/>
            <person name="Hope R."/>
            <person name="Hossain A."/>
            <person name="Karabika E."/>
            <person name="Karaffa L."/>
            <person name="Karanyi Z."/>
            <person name="Krasevec N."/>
            <person name="Kuo A."/>
            <person name="Kusch H."/>
            <person name="LaButti K."/>
            <person name="Lagendijk E.L."/>
            <person name="Lapidus A."/>
            <person name="Levasseur A."/>
            <person name="Lindquist E."/>
            <person name="Lipzen A."/>
            <person name="Logrieco A.F."/>
            <person name="MacCabe A."/>
            <person name="Maekelae M.R."/>
            <person name="Malavazi I."/>
            <person name="Melin P."/>
            <person name="Meyer V."/>
            <person name="Mielnichuk N."/>
            <person name="Miskei M."/>
            <person name="Molnar A.P."/>
            <person name="Mule G."/>
            <person name="Ngan C.Y."/>
            <person name="Orejas M."/>
            <person name="Orosz E."/>
            <person name="Ouedraogo J.P."/>
            <person name="Overkamp K.M."/>
            <person name="Park H.-S."/>
            <person name="Perrone G."/>
            <person name="Piumi F."/>
            <person name="Punt P.J."/>
            <person name="Ram A.F."/>
            <person name="Ramon A."/>
            <person name="Rauscher S."/>
            <person name="Record E."/>
            <person name="Riano-Pachon D.M."/>
            <person name="Robert V."/>
            <person name="Roehrig J."/>
            <person name="Ruller R."/>
            <person name="Salamov A."/>
            <person name="Salih N.S."/>
            <person name="Samson R.A."/>
            <person name="Sandor E."/>
            <person name="Sanguinetti M."/>
            <person name="Schuetze T."/>
            <person name="Sepcic K."/>
            <person name="Shelest E."/>
            <person name="Sherlock G."/>
            <person name="Sophianopoulou V."/>
            <person name="Squina F.M."/>
            <person name="Sun H."/>
            <person name="Susca A."/>
            <person name="Todd R.B."/>
            <person name="Tsang A."/>
            <person name="Unkles S.E."/>
            <person name="van de Wiele N."/>
            <person name="van Rossen-Uffink D."/>
            <person name="Oliveira J.V."/>
            <person name="Vesth T.C."/>
            <person name="Visser J."/>
            <person name="Yu J.-H."/>
            <person name="Zhou M."/>
            <person name="Andersen M.R."/>
            <person name="Archer D.B."/>
            <person name="Baker S.E."/>
            <person name="Benoit I."/>
            <person name="Brakhage A.A."/>
            <person name="Braus G.H."/>
            <person name="Fischer R."/>
            <person name="Frisvad J.C."/>
            <person name="Goldman G.H."/>
            <person name="Houbraken J."/>
            <person name="Oakley B."/>
            <person name="Pocsi I."/>
            <person name="Scazzocchio C."/>
            <person name="Seiboth B."/>
            <person name="vanKuyk P.A."/>
            <person name="Wortman J."/>
            <person name="Dyer P.S."/>
            <person name="Grigoriev I.V."/>
        </authorList>
    </citation>
    <scope>NUCLEOTIDE SEQUENCE [LARGE SCALE GENOMIC DNA]</scope>
    <source>
        <strain evidence="7">CBS 583.65</strain>
    </source>
</reference>
<dbReference type="PROSITE" id="PS51585">
    <property type="entry name" value="SAM_MT_TPMT"/>
    <property type="match status" value="1"/>
</dbReference>
<dbReference type="Pfam" id="PF05724">
    <property type="entry name" value="TPMT"/>
    <property type="match status" value="1"/>
</dbReference>
<dbReference type="InterPro" id="IPR029063">
    <property type="entry name" value="SAM-dependent_MTases_sf"/>
</dbReference>
<dbReference type="Proteomes" id="UP000184073">
    <property type="component" value="Unassembled WGS sequence"/>
</dbReference>
<dbReference type="STRING" id="1036611.A0A1L9PIX3"/>
<dbReference type="EMBL" id="KV878128">
    <property type="protein sequence ID" value="OJJ01395.1"/>
    <property type="molecule type" value="Genomic_DNA"/>
</dbReference>
<dbReference type="PANTHER" id="PTHR32183">
    <property type="match status" value="1"/>
</dbReference>
<dbReference type="AlphaFoldDB" id="A0A1L9PIX3"/>
<organism evidence="6 7">
    <name type="scientific">Aspergillus versicolor CBS 583.65</name>
    <dbReference type="NCBI Taxonomy" id="1036611"/>
    <lineage>
        <taxon>Eukaryota</taxon>
        <taxon>Fungi</taxon>
        <taxon>Dikarya</taxon>
        <taxon>Ascomycota</taxon>
        <taxon>Pezizomycotina</taxon>
        <taxon>Eurotiomycetes</taxon>
        <taxon>Eurotiomycetidae</taxon>
        <taxon>Eurotiales</taxon>
        <taxon>Aspergillaceae</taxon>
        <taxon>Aspergillus</taxon>
        <taxon>Aspergillus subgen. Nidulantes</taxon>
    </lineage>
</organism>
<accession>A0A1L9PIX3</accession>
<evidence type="ECO:0000256" key="4">
    <source>
        <dbReference type="ARBA" id="ARBA00022691"/>
    </source>
</evidence>
<dbReference type="VEuPathDB" id="FungiDB:ASPVEDRAFT_191297"/>
<name>A0A1L9PIX3_ASPVE</name>
<sequence>MTQPPPKGRLISQFENRPTTSHGEAWSDLWNSGQSDLWDRGIPSPALIDLVEAYNETLFYPFQAAATSIRSYQREGGEEVGVGVGVGRRKKVLVPGCGRGYDVIALALHGFDAYGLEISGTAVSEAREFAEQELASPQACNFGTAYSANPSVIQLGKGKAQFVEGDFFDETWPDELGVEQFDVVYDYTFLCALHPSQRGRWAERMAELLKPRGLLVCLEFPMYKDPGLPGPPWGVNGVHWEILAGGDEGVGKFTRRVYMKPKRTYEVGKGSDMISVYEKK</sequence>
<dbReference type="OrthoDB" id="276151at2759"/>
<dbReference type="RefSeq" id="XP_040667157.1">
    <property type="nucleotide sequence ID" value="XM_040809086.1"/>
</dbReference>
<dbReference type="GeneID" id="63724597"/>
<dbReference type="SUPFAM" id="SSF53335">
    <property type="entry name" value="S-adenosyl-L-methionine-dependent methyltransferases"/>
    <property type="match status" value="1"/>
</dbReference>
<protein>
    <recommendedName>
        <fullName evidence="8">Methyltransferase domain-containing protein</fullName>
    </recommendedName>
</protein>
<evidence type="ECO:0000256" key="2">
    <source>
        <dbReference type="ARBA" id="ARBA00022603"/>
    </source>
</evidence>
<evidence type="ECO:0000256" key="5">
    <source>
        <dbReference type="SAM" id="MobiDB-lite"/>
    </source>
</evidence>
<dbReference type="GO" id="GO:0032259">
    <property type="term" value="P:methylation"/>
    <property type="evidence" value="ECO:0007669"/>
    <property type="project" value="UniProtKB-KW"/>
</dbReference>
<keyword evidence="2" id="KW-0489">Methyltransferase</keyword>
<evidence type="ECO:0000256" key="1">
    <source>
        <dbReference type="ARBA" id="ARBA00022553"/>
    </source>
</evidence>
<keyword evidence="3" id="KW-0808">Transferase</keyword>
<dbReference type="Gene3D" id="3.40.50.150">
    <property type="entry name" value="Vaccinia Virus protein VP39"/>
    <property type="match status" value="1"/>
</dbReference>
<feature type="compositionally biased region" description="Polar residues" evidence="5">
    <location>
        <begin position="13"/>
        <end position="22"/>
    </location>
</feature>
<gene>
    <name evidence="6" type="ORF">ASPVEDRAFT_191297</name>
</gene>
<keyword evidence="4" id="KW-0949">S-adenosyl-L-methionine</keyword>
<keyword evidence="1" id="KW-0597">Phosphoprotein</keyword>
<evidence type="ECO:0008006" key="8">
    <source>
        <dbReference type="Google" id="ProtNLM"/>
    </source>
</evidence>
<evidence type="ECO:0000313" key="6">
    <source>
        <dbReference type="EMBL" id="OJJ01395.1"/>
    </source>
</evidence>
<dbReference type="GO" id="GO:0008757">
    <property type="term" value="F:S-adenosylmethionine-dependent methyltransferase activity"/>
    <property type="evidence" value="ECO:0007669"/>
    <property type="project" value="InterPro"/>
</dbReference>
<keyword evidence="7" id="KW-1185">Reference proteome</keyword>